<feature type="transmembrane region" description="Helical" evidence="6">
    <location>
        <begin position="9"/>
        <end position="34"/>
    </location>
</feature>
<feature type="transmembrane region" description="Helical" evidence="6">
    <location>
        <begin position="104"/>
        <end position="131"/>
    </location>
</feature>
<feature type="domain" description="Major facilitator superfamily (MFS) profile" evidence="7">
    <location>
        <begin position="11"/>
        <end position="414"/>
    </location>
</feature>
<evidence type="ECO:0000256" key="6">
    <source>
        <dbReference type="SAM" id="Phobius"/>
    </source>
</evidence>
<evidence type="ECO:0000259" key="7">
    <source>
        <dbReference type="PROSITE" id="PS50850"/>
    </source>
</evidence>
<feature type="transmembrane region" description="Helical" evidence="6">
    <location>
        <begin position="72"/>
        <end position="92"/>
    </location>
</feature>
<evidence type="ECO:0000256" key="4">
    <source>
        <dbReference type="ARBA" id="ARBA00022989"/>
    </source>
</evidence>
<dbReference type="Proteomes" id="UP000054359">
    <property type="component" value="Unassembled WGS sequence"/>
</dbReference>
<dbReference type="InterPro" id="IPR020846">
    <property type="entry name" value="MFS_dom"/>
</dbReference>
<feature type="transmembrane region" description="Helical" evidence="6">
    <location>
        <begin position="286"/>
        <end position="309"/>
    </location>
</feature>
<sequence length="518" mass="56300">MFFIISKNFLLLLSIWTGIFCNYACYSIIAPFFPQLARKKGLSAEQYSLVFGIYSLSQITFSVIVGKSLTRIGAKFVVVAGLFLTGGSTILFGCLEKSPGGPIFFWLCMAVRAVEGAGFAAYLTSSLAVLVRTFPSNPGYYVGLTETIVTVAMISGPPLGSFLYTVGGYSAPFVSFGSVIIVMSIASYFLISEEKSGSFDMRSELGSLKLKEYLRILKMPAGAMVLVCVTLNVTADAFILIALSEHLSQFQLTPMVVGSIYLCLFLSYGLSSPLAGKIGDKMGGEFLLESGGCLIIALSFIFIGPGSFLEMKPKVGLIVAGLLLKGIGAGPLISCSYSAALKAAKQSGLPEDFRTYSLVSTLVSFSIPLGNLLGGVTTGMMTENLGMRPSTTLYAGIFLFLAVICLVVHFYEPHSQKKKQEQKWQQMKQNLIRSEEMPLIKKTKDIYKAQENGQIIPQNGFCHANQCSFPLQVTEINGPVIPQNKLYHENQYSLPHQVTEIKELGCENNPKMQCLENA</sequence>
<keyword evidence="5 6" id="KW-0472">Membrane</keyword>
<feature type="transmembrane region" description="Helical" evidence="6">
    <location>
        <begin position="221"/>
        <end position="243"/>
    </location>
</feature>
<dbReference type="InterPro" id="IPR036259">
    <property type="entry name" value="MFS_trans_sf"/>
</dbReference>
<dbReference type="InterPro" id="IPR011701">
    <property type="entry name" value="MFS"/>
</dbReference>
<keyword evidence="9" id="KW-1185">Reference proteome</keyword>
<feature type="transmembrane region" description="Helical" evidence="6">
    <location>
        <begin position="353"/>
        <end position="373"/>
    </location>
</feature>
<gene>
    <name evidence="8" type="ORF">X975_17976</name>
</gene>
<dbReference type="GO" id="GO:0016020">
    <property type="term" value="C:membrane"/>
    <property type="evidence" value="ECO:0007669"/>
    <property type="project" value="UniProtKB-SubCell"/>
</dbReference>
<feature type="transmembrane region" description="Helical" evidence="6">
    <location>
        <begin position="393"/>
        <end position="411"/>
    </location>
</feature>
<feature type="transmembrane region" description="Helical" evidence="6">
    <location>
        <begin position="138"/>
        <end position="157"/>
    </location>
</feature>
<accession>A0A087T494</accession>
<dbReference type="STRING" id="407821.A0A087T494"/>
<dbReference type="OMA" id="NYACYSI"/>
<dbReference type="InterPro" id="IPR050930">
    <property type="entry name" value="MFS_Vesicular_Transporter"/>
</dbReference>
<name>A0A087T494_STEMI</name>
<proteinExistence type="predicted"/>
<dbReference type="PANTHER" id="PTHR23506:SF26">
    <property type="entry name" value="MFS-TYPE TRANSPORTER SLC18B1"/>
    <property type="match status" value="1"/>
</dbReference>
<evidence type="ECO:0000256" key="1">
    <source>
        <dbReference type="ARBA" id="ARBA00004141"/>
    </source>
</evidence>
<keyword evidence="2" id="KW-0813">Transport</keyword>
<evidence type="ECO:0000256" key="3">
    <source>
        <dbReference type="ARBA" id="ARBA00022692"/>
    </source>
</evidence>
<evidence type="ECO:0000313" key="8">
    <source>
        <dbReference type="EMBL" id="KFM59933.1"/>
    </source>
</evidence>
<dbReference type="PROSITE" id="PS50850">
    <property type="entry name" value="MFS"/>
    <property type="match status" value="1"/>
</dbReference>
<dbReference type="GO" id="GO:0022857">
    <property type="term" value="F:transmembrane transporter activity"/>
    <property type="evidence" value="ECO:0007669"/>
    <property type="project" value="InterPro"/>
</dbReference>
<feature type="transmembrane region" description="Helical" evidence="6">
    <location>
        <begin position="255"/>
        <end position="274"/>
    </location>
</feature>
<keyword evidence="3 6" id="KW-0812">Transmembrane</keyword>
<dbReference type="AlphaFoldDB" id="A0A087T494"/>
<protein>
    <submittedName>
        <fullName evidence="8">MFS-type transporter</fullName>
    </submittedName>
</protein>
<keyword evidence="4 6" id="KW-1133">Transmembrane helix</keyword>
<dbReference type="Gene3D" id="1.20.1250.20">
    <property type="entry name" value="MFS general substrate transporter like domains"/>
    <property type="match status" value="2"/>
</dbReference>
<organism evidence="8 9">
    <name type="scientific">Stegodyphus mimosarum</name>
    <name type="common">African social velvet spider</name>
    <dbReference type="NCBI Taxonomy" id="407821"/>
    <lineage>
        <taxon>Eukaryota</taxon>
        <taxon>Metazoa</taxon>
        <taxon>Ecdysozoa</taxon>
        <taxon>Arthropoda</taxon>
        <taxon>Chelicerata</taxon>
        <taxon>Arachnida</taxon>
        <taxon>Araneae</taxon>
        <taxon>Araneomorphae</taxon>
        <taxon>Entelegynae</taxon>
        <taxon>Eresoidea</taxon>
        <taxon>Eresidae</taxon>
        <taxon>Stegodyphus</taxon>
    </lineage>
</organism>
<feature type="transmembrane region" description="Helical" evidence="6">
    <location>
        <begin position="46"/>
        <end position="65"/>
    </location>
</feature>
<evidence type="ECO:0000256" key="5">
    <source>
        <dbReference type="ARBA" id="ARBA00023136"/>
    </source>
</evidence>
<comment type="subcellular location">
    <subcellularLocation>
        <location evidence="1">Membrane</location>
        <topology evidence="1">Multi-pass membrane protein</topology>
    </subcellularLocation>
</comment>
<feature type="transmembrane region" description="Helical" evidence="6">
    <location>
        <begin position="315"/>
        <end position="341"/>
    </location>
</feature>
<evidence type="ECO:0000256" key="2">
    <source>
        <dbReference type="ARBA" id="ARBA00022448"/>
    </source>
</evidence>
<reference evidence="8 9" key="1">
    <citation type="submission" date="2013-11" db="EMBL/GenBank/DDBJ databases">
        <title>Genome sequencing of Stegodyphus mimosarum.</title>
        <authorList>
            <person name="Bechsgaard J."/>
        </authorList>
    </citation>
    <scope>NUCLEOTIDE SEQUENCE [LARGE SCALE GENOMIC DNA]</scope>
</reference>
<dbReference type="Pfam" id="PF07690">
    <property type="entry name" value="MFS_1"/>
    <property type="match status" value="1"/>
</dbReference>
<dbReference type="EMBL" id="KK113349">
    <property type="protein sequence ID" value="KFM59933.1"/>
    <property type="molecule type" value="Genomic_DNA"/>
</dbReference>
<dbReference type="PANTHER" id="PTHR23506">
    <property type="entry name" value="GH10249P"/>
    <property type="match status" value="1"/>
</dbReference>
<dbReference type="SUPFAM" id="SSF103473">
    <property type="entry name" value="MFS general substrate transporter"/>
    <property type="match status" value="1"/>
</dbReference>
<feature type="non-terminal residue" evidence="8">
    <location>
        <position position="518"/>
    </location>
</feature>
<feature type="transmembrane region" description="Helical" evidence="6">
    <location>
        <begin position="169"/>
        <end position="191"/>
    </location>
</feature>
<evidence type="ECO:0000313" key="9">
    <source>
        <dbReference type="Proteomes" id="UP000054359"/>
    </source>
</evidence>
<dbReference type="OrthoDB" id="446368at2759"/>